<evidence type="ECO:0000313" key="2">
    <source>
        <dbReference type="Proteomes" id="UP000245396"/>
    </source>
</evidence>
<accession>A0A316CKL8</accession>
<comment type="caution">
    <text evidence="1">The sequence shown here is derived from an EMBL/GenBank/DDBJ whole genome shotgun (WGS) entry which is preliminary data.</text>
</comment>
<sequence>MSAHRRRTSLLFARQNQTVGGTGYPVLANARGVPTSGINDLLVKRKPRRVGFLR</sequence>
<keyword evidence="2" id="KW-1185">Reference proteome</keyword>
<dbReference type="EMBL" id="QGGG01000014">
    <property type="protein sequence ID" value="PWJ79782.1"/>
    <property type="molecule type" value="Genomic_DNA"/>
</dbReference>
<evidence type="ECO:0000313" key="1">
    <source>
        <dbReference type="EMBL" id="PWJ79782.1"/>
    </source>
</evidence>
<organism evidence="1 2">
    <name type="scientific">Pseudaminobacter salicylatoxidans</name>
    <dbReference type="NCBI Taxonomy" id="93369"/>
    <lineage>
        <taxon>Bacteria</taxon>
        <taxon>Pseudomonadati</taxon>
        <taxon>Pseudomonadota</taxon>
        <taxon>Alphaproteobacteria</taxon>
        <taxon>Hyphomicrobiales</taxon>
        <taxon>Phyllobacteriaceae</taxon>
        <taxon>Pseudaminobacter</taxon>
    </lineage>
</organism>
<proteinExistence type="predicted"/>
<gene>
    <name evidence="1" type="ORF">C7441_11459</name>
</gene>
<dbReference type="AlphaFoldDB" id="A0A316CKL8"/>
<reference evidence="1 2" key="1">
    <citation type="submission" date="2018-05" db="EMBL/GenBank/DDBJ databases">
        <title>Genomic Encyclopedia of Type Strains, Phase IV (KMG-IV): sequencing the most valuable type-strain genomes for metagenomic binning, comparative biology and taxonomic classification.</title>
        <authorList>
            <person name="Goeker M."/>
        </authorList>
    </citation>
    <scope>NUCLEOTIDE SEQUENCE [LARGE SCALE GENOMIC DNA]</scope>
    <source>
        <strain evidence="1 2">DSM 6986</strain>
    </source>
</reference>
<dbReference type="Proteomes" id="UP000245396">
    <property type="component" value="Unassembled WGS sequence"/>
</dbReference>
<name>A0A316CKL8_PSESE</name>
<protein>
    <submittedName>
        <fullName evidence="1">Uncharacterized protein</fullName>
    </submittedName>
</protein>